<feature type="transmembrane region" description="Helical" evidence="6">
    <location>
        <begin position="230"/>
        <end position="257"/>
    </location>
</feature>
<dbReference type="Pfam" id="PF02133">
    <property type="entry name" value="Transp_cyt_pur"/>
    <property type="match status" value="1"/>
</dbReference>
<keyword evidence="4 6" id="KW-1133">Transmembrane helix</keyword>
<dbReference type="Proteomes" id="UP000295388">
    <property type="component" value="Unassembled WGS sequence"/>
</dbReference>
<evidence type="ECO:0000256" key="1">
    <source>
        <dbReference type="ARBA" id="ARBA00004141"/>
    </source>
</evidence>
<dbReference type="PANTHER" id="PTHR30569:SF0">
    <property type="entry name" value="CYTOSINE PERMEASE"/>
    <property type="match status" value="1"/>
</dbReference>
<feature type="transmembrane region" description="Helical" evidence="6">
    <location>
        <begin position="35"/>
        <end position="56"/>
    </location>
</feature>
<accession>A0A4R6JE49</accession>
<dbReference type="Gene3D" id="1.10.4160.10">
    <property type="entry name" value="Hydantoin permease"/>
    <property type="match status" value="1"/>
</dbReference>
<feature type="transmembrane region" description="Helical" evidence="6">
    <location>
        <begin position="263"/>
        <end position="282"/>
    </location>
</feature>
<dbReference type="GO" id="GO:0005886">
    <property type="term" value="C:plasma membrane"/>
    <property type="evidence" value="ECO:0007669"/>
    <property type="project" value="TreeGrafter"/>
</dbReference>
<keyword evidence="3 6" id="KW-0812">Transmembrane</keyword>
<comment type="similarity">
    <text evidence="2">Belongs to the purine-cytosine permease (2.A.39) family.</text>
</comment>
<evidence type="ECO:0000256" key="2">
    <source>
        <dbReference type="ARBA" id="ARBA00008974"/>
    </source>
</evidence>
<feature type="transmembrane region" description="Helical" evidence="6">
    <location>
        <begin position="197"/>
        <end position="218"/>
    </location>
</feature>
<dbReference type="OrthoDB" id="3169878at2"/>
<feature type="transmembrane region" description="Helical" evidence="6">
    <location>
        <begin position="62"/>
        <end position="84"/>
    </location>
</feature>
<feature type="transmembrane region" description="Helical" evidence="6">
    <location>
        <begin position="167"/>
        <end position="185"/>
    </location>
</feature>
<proteinExistence type="inferred from homology"/>
<feature type="transmembrane region" description="Helical" evidence="6">
    <location>
        <begin position="415"/>
        <end position="434"/>
    </location>
</feature>
<feature type="transmembrane region" description="Helical" evidence="6">
    <location>
        <begin position="138"/>
        <end position="155"/>
    </location>
</feature>
<evidence type="ECO:0000313" key="8">
    <source>
        <dbReference type="Proteomes" id="UP000295388"/>
    </source>
</evidence>
<keyword evidence="5 6" id="KW-0472">Membrane</keyword>
<protein>
    <submittedName>
        <fullName evidence="7">Putative hydroxymethylpyrimidine transporter CytX</fullName>
    </submittedName>
</protein>
<dbReference type="RefSeq" id="WP_133805147.1">
    <property type="nucleotide sequence ID" value="NZ_SNWQ01000030.1"/>
</dbReference>
<dbReference type="GO" id="GO:0015209">
    <property type="term" value="F:cytosine transmembrane transporter activity"/>
    <property type="evidence" value="ECO:0007669"/>
    <property type="project" value="InterPro"/>
</dbReference>
<feature type="transmembrane region" description="Helical" evidence="6">
    <location>
        <begin position="310"/>
        <end position="328"/>
    </location>
</feature>
<evidence type="ECO:0000256" key="5">
    <source>
        <dbReference type="ARBA" id="ARBA00023136"/>
    </source>
</evidence>
<dbReference type="EMBL" id="SNWQ01000030">
    <property type="protein sequence ID" value="TDO33872.1"/>
    <property type="molecule type" value="Genomic_DNA"/>
</dbReference>
<dbReference type="InterPro" id="IPR001248">
    <property type="entry name" value="Pur-cyt_permease"/>
</dbReference>
<evidence type="ECO:0000256" key="4">
    <source>
        <dbReference type="ARBA" id="ARBA00022989"/>
    </source>
</evidence>
<keyword evidence="8" id="KW-1185">Reference proteome</keyword>
<dbReference type="InterPro" id="IPR030191">
    <property type="entry name" value="CodB"/>
</dbReference>
<dbReference type="AlphaFoldDB" id="A0A4R6JE49"/>
<evidence type="ECO:0000313" key="7">
    <source>
        <dbReference type="EMBL" id="TDO33872.1"/>
    </source>
</evidence>
<feature type="transmembrane region" description="Helical" evidence="6">
    <location>
        <begin position="334"/>
        <end position="355"/>
    </location>
</feature>
<evidence type="ECO:0000256" key="6">
    <source>
        <dbReference type="SAM" id="Phobius"/>
    </source>
</evidence>
<feature type="transmembrane region" description="Helical" evidence="6">
    <location>
        <begin position="375"/>
        <end position="395"/>
    </location>
</feature>
<name>A0A4R6JE49_9ACTN</name>
<organism evidence="7 8">
    <name type="scientific">Kribbella caucasensis</name>
    <dbReference type="NCBI Taxonomy" id="2512215"/>
    <lineage>
        <taxon>Bacteria</taxon>
        <taxon>Bacillati</taxon>
        <taxon>Actinomycetota</taxon>
        <taxon>Actinomycetes</taxon>
        <taxon>Propionibacteriales</taxon>
        <taxon>Kribbellaceae</taxon>
        <taxon>Kribbella</taxon>
    </lineage>
</organism>
<sequence>MSTTAVRNPGDSTEAPLVLTTDAPRTLGFLDQFTLWGNLGISLFGPVTGALVAAYTGSLVQGLLAVVVGCGIGALVLGGAAVFGSQTGAPAMASLRGLFGRRGSMAPTVLNIAQNIGWATMEIIVISQAAVAVTSERWRWLFVILAGVIATAMAVRPLGSVKLLRKFMVWLVLIASVYLFIQVLSKPVHDLPQDSVFGFWPGVDLAAAGVVSFAPLAADYTRHSRTNRTAFAGSALGYGLAAVLYYGLGVLAVATLQTNSADVITALVTLPAGAIALFVLLVDEVDEAYANVYSTTMSAHNLIGHIDRRWISIAIGVLATVLALVFDLGNYTQFLYLIGSVFVPLFAVAIADFFVVSKMRWNVSDTARFRWQPAVAWVIGFVAYQLVNPGTVSGWSPFWLDLQQRIFDNQPVPGWLGATYTSIIISMLAAVLLGRLGRRP</sequence>
<evidence type="ECO:0000256" key="3">
    <source>
        <dbReference type="ARBA" id="ARBA00022692"/>
    </source>
</evidence>
<comment type="subcellular location">
    <subcellularLocation>
        <location evidence="1">Membrane</location>
        <topology evidence="1">Multi-pass membrane protein</topology>
    </subcellularLocation>
</comment>
<reference evidence="7 8" key="1">
    <citation type="submission" date="2019-03" db="EMBL/GenBank/DDBJ databases">
        <title>Genomic Encyclopedia of Type Strains, Phase III (KMG-III): the genomes of soil and plant-associated and newly described type strains.</title>
        <authorList>
            <person name="Whitman W."/>
        </authorList>
    </citation>
    <scope>NUCLEOTIDE SEQUENCE [LARGE SCALE GENOMIC DNA]</scope>
    <source>
        <strain evidence="7 8">VKM Ac-2527</strain>
    </source>
</reference>
<dbReference type="PANTHER" id="PTHR30569">
    <property type="entry name" value="CYTOSINE TRANSPORTER CODB"/>
    <property type="match status" value="1"/>
</dbReference>
<comment type="caution">
    <text evidence="7">The sequence shown here is derived from an EMBL/GenBank/DDBJ whole genome shotgun (WGS) entry which is preliminary data.</text>
</comment>
<gene>
    <name evidence="7" type="ORF">EV643_13055</name>
</gene>